<reference evidence="2 3" key="1">
    <citation type="submission" date="2020-02" db="EMBL/GenBank/DDBJ databases">
        <authorList>
            <person name="Hogendoorn C."/>
        </authorList>
    </citation>
    <scope>NUCLEOTIDE SEQUENCE [LARGE SCALE GENOMIC DNA]</scope>
    <source>
        <strain evidence="2">R501</strain>
    </source>
</reference>
<evidence type="ECO:0000313" key="3">
    <source>
        <dbReference type="Proteomes" id="UP000503399"/>
    </source>
</evidence>
<dbReference type="EMBL" id="LR778114">
    <property type="protein sequence ID" value="CAB1127802.1"/>
    <property type="molecule type" value="Genomic_DNA"/>
</dbReference>
<gene>
    <name evidence="2" type="ORF">R50_0296</name>
</gene>
<proteinExistence type="predicted"/>
<organism evidence="2 3">
    <name type="scientific">Candidatus Hydrogenisulfobacillus filiaventi</name>
    <dbReference type="NCBI Taxonomy" id="2707344"/>
    <lineage>
        <taxon>Bacteria</taxon>
        <taxon>Bacillati</taxon>
        <taxon>Bacillota</taxon>
        <taxon>Clostridia</taxon>
        <taxon>Eubacteriales</taxon>
        <taxon>Clostridiales Family XVII. Incertae Sedis</taxon>
        <taxon>Candidatus Hydrogenisulfobacillus</taxon>
    </lineage>
</organism>
<evidence type="ECO:0000256" key="1">
    <source>
        <dbReference type="SAM" id="Phobius"/>
    </source>
</evidence>
<dbReference type="AlphaFoldDB" id="A0A6F8ZEB7"/>
<dbReference type="Proteomes" id="UP000503399">
    <property type="component" value="Chromosome"/>
</dbReference>
<keyword evidence="1" id="KW-1133">Transmembrane helix</keyword>
<keyword evidence="3" id="KW-1185">Reference proteome</keyword>
<keyword evidence="1" id="KW-0812">Transmembrane</keyword>
<accession>A0A6F8ZEB7</accession>
<sequence>MTAHSPQASRGRFVNLSYTHRYLAAVAGYAFSYVMYALEAGSAPGR</sequence>
<keyword evidence="1" id="KW-0472">Membrane</keyword>
<dbReference type="KEGG" id="hfv:R50_0296"/>
<feature type="transmembrane region" description="Helical" evidence="1">
    <location>
        <begin position="20"/>
        <end position="38"/>
    </location>
</feature>
<protein>
    <submittedName>
        <fullName evidence="2">Uncharacterized protein</fullName>
    </submittedName>
</protein>
<evidence type="ECO:0000313" key="2">
    <source>
        <dbReference type="EMBL" id="CAB1127802.1"/>
    </source>
</evidence>
<name>A0A6F8ZEB7_9FIRM</name>